<dbReference type="STRING" id="34508.A0A4U5PIM4"/>
<dbReference type="Proteomes" id="UP000298663">
    <property type="component" value="Unassembled WGS sequence"/>
</dbReference>
<name>A0A4U5PIM4_STECR</name>
<protein>
    <submittedName>
        <fullName evidence="8">Uncharacterized protein</fullName>
    </submittedName>
</protein>
<accession>A0A4U5PIM4</accession>
<keyword evidence="7" id="KW-0472">Membrane</keyword>
<sequence>MTPKKSLLINKAVVCISGIIATCLAFAAGPLGGIIQSCIGLLGATLGPTIGIFFLGVFVRSVSTKATVTSFWLSLVCCVLLWALSVIENPYKDYVLPTNSSKENCGKRSFTLILIPGSYDPHYGRPDAFYLSKISTYSYGLIGLIMVFFPAILLSQVFPPREEKYSLGRKHSLTLFGRPDLQNPKILKLRSKVCLSRVPSTANVNFTLGST</sequence>
<gene>
    <name evidence="8" type="ORF">L596_010427</name>
</gene>
<dbReference type="PANTHER" id="PTHR42985:SF40">
    <property type="entry name" value="LD47995P-RELATED"/>
    <property type="match status" value="1"/>
</dbReference>
<feature type="transmembrane region" description="Helical" evidence="7">
    <location>
        <begin position="7"/>
        <end position="28"/>
    </location>
</feature>
<proteinExistence type="predicted"/>
<keyword evidence="5" id="KW-0406">Ion transport</keyword>
<dbReference type="InterPro" id="IPR038377">
    <property type="entry name" value="Na/Glc_symporter_sf"/>
</dbReference>
<keyword evidence="4" id="KW-0915">Sodium</keyword>
<evidence type="ECO:0000256" key="2">
    <source>
        <dbReference type="ARBA" id="ARBA00022448"/>
    </source>
</evidence>
<dbReference type="Gene3D" id="1.20.1730.10">
    <property type="entry name" value="Sodium/glucose cotransporter"/>
    <property type="match status" value="1"/>
</dbReference>
<dbReference type="GO" id="GO:0005886">
    <property type="term" value="C:plasma membrane"/>
    <property type="evidence" value="ECO:0007669"/>
    <property type="project" value="UniProtKB-SubCell"/>
</dbReference>
<keyword evidence="2" id="KW-0813">Transport</keyword>
<feature type="transmembrane region" description="Helical" evidence="7">
    <location>
        <begin position="66"/>
        <end position="87"/>
    </location>
</feature>
<dbReference type="GO" id="GO:0015293">
    <property type="term" value="F:symporter activity"/>
    <property type="evidence" value="ECO:0007669"/>
    <property type="project" value="TreeGrafter"/>
</dbReference>
<keyword evidence="7" id="KW-1133">Transmembrane helix</keyword>
<evidence type="ECO:0000313" key="8">
    <source>
        <dbReference type="EMBL" id="TKR96410.1"/>
    </source>
</evidence>
<reference evidence="8 9" key="1">
    <citation type="journal article" date="2015" name="Genome Biol.">
        <title>Comparative genomics of Steinernema reveals deeply conserved gene regulatory networks.</title>
        <authorList>
            <person name="Dillman A.R."/>
            <person name="Macchietto M."/>
            <person name="Porter C.F."/>
            <person name="Rogers A."/>
            <person name="Williams B."/>
            <person name="Antoshechkin I."/>
            <person name="Lee M.M."/>
            <person name="Goodwin Z."/>
            <person name="Lu X."/>
            <person name="Lewis E.E."/>
            <person name="Goodrich-Blair H."/>
            <person name="Stock S.P."/>
            <person name="Adams B.J."/>
            <person name="Sternberg P.W."/>
            <person name="Mortazavi A."/>
        </authorList>
    </citation>
    <scope>NUCLEOTIDE SEQUENCE [LARGE SCALE GENOMIC DNA]</scope>
    <source>
        <strain evidence="8 9">ALL</strain>
    </source>
</reference>
<evidence type="ECO:0000313" key="9">
    <source>
        <dbReference type="Proteomes" id="UP000298663"/>
    </source>
</evidence>
<dbReference type="GO" id="GO:0006814">
    <property type="term" value="P:sodium ion transport"/>
    <property type="evidence" value="ECO:0007669"/>
    <property type="project" value="UniProtKB-KW"/>
</dbReference>
<dbReference type="AlphaFoldDB" id="A0A4U5PIM4"/>
<comment type="subcellular location">
    <subcellularLocation>
        <location evidence="1">Cell membrane</location>
        <topology evidence="1">Multi-pass membrane protein</topology>
    </subcellularLocation>
</comment>
<feature type="transmembrane region" description="Helical" evidence="7">
    <location>
        <begin position="137"/>
        <end position="158"/>
    </location>
</feature>
<organism evidence="8 9">
    <name type="scientific">Steinernema carpocapsae</name>
    <name type="common">Entomopathogenic nematode</name>
    <dbReference type="NCBI Taxonomy" id="34508"/>
    <lineage>
        <taxon>Eukaryota</taxon>
        <taxon>Metazoa</taxon>
        <taxon>Ecdysozoa</taxon>
        <taxon>Nematoda</taxon>
        <taxon>Chromadorea</taxon>
        <taxon>Rhabditida</taxon>
        <taxon>Tylenchina</taxon>
        <taxon>Panagrolaimomorpha</taxon>
        <taxon>Strongyloidoidea</taxon>
        <taxon>Steinernematidae</taxon>
        <taxon>Steinernema</taxon>
    </lineage>
</organism>
<comment type="caution">
    <text evidence="8">The sequence shown here is derived from an EMBL/GenBank/DDBJ whole genome shotgun (WGS) entry which is preliminary data.</text>
</comment>
<evidence type="ECO:0000256" key="7">
    <source>
        <dbReference type="SAM" id="Phobius"/>
    </source>
</evidence>
<keyword evidence="3" id="KW-1003">Cell membrane</keyword>
<evidence type="ECO:0000256" key="5">
    <source>
        <dbReference type="ARBA" id="ARBA00023065"/>
    </source>
</evidence>
<keyword evidence="7" id="KW-0812">Transmembrane</keyword>
<evidence type="ECO:0000256" key="6">
    <source>
        <dbReference type="ARBA" id="ARBA00023201"/>
    </source>
</evidence>
<evidence type="ECO:0000256" key="1">
    <source>
        <dbReference type="ARBA" id="ARBA00004651"/>
    </source>
</evidence>
<evidence type="ECO:0000256" key="3">
    <source>
        <dbReference type="ARBA" id="ARBA00022475"/>
    </source>
</evidence>
<evidence type="ECO:0000256" key="4">
    <source>
        <dbReference type="ARBA" id="ARBA00023053"/>
    </source>
</evidence>
<keyword evidence="6" id="KW-0739">Sodium transport</keyword>
<dbReference type="OrthoDB" id="6132759at2759"/>
<dbReference type="PANTHER" id="PTHR42985">
    <property type="entry name" value="SODIUM-COUPLED MONOCARBOXYLATE TRANSPORTER"/>
    <property type="match status" value="1"/>
</dbReference>
<dbReference type="EMBL" id="AZBU02000002">
    <property type="protein sequence ID" value="TKR96410.1"/>
    <property type="molecule type" value="Genomic_DNA"/>
</dbReference>
<reference evidence="8 9" key="2">
    <citation type="journal article" date="2019" name="G3 (Bethesda)">
        <title>Hybrid Assembly of the Genome of the Entomopathogenic Nematode Steinernema carpocapsae Identifies the X-Chromosome.</title>
        <authorList>
            <person name="Serra L."/>
            <person name="Macchietto M."/>
            <person name="Macias-Munoz A."/>
            <person name="McGill C.J."/>
            <person name="Rodriguez I.M."/>
            <person name="Rodriguez B."/>
            <person name="Murad R."/>
            <person name="Mortazavi A."/>
        </authorList>
    </citation>
    <scope>NUCLEOTIDE SEQUENCE [LARGE SCALE GENOMIC DNA]</scope>
    <source>
        <strain evidence="8 9">ALL</strain>
    </source>
</reference>
<feature type="transmembrane region" description="Helical" evidence="7">
    <location>
        <begin position="34"/>
        <end position="59"/>
    </location>
</feature>
<keyword evidence="9" id="KW-1185">Reference proteome</keyword>
<dbReference type="InterPro" id="IPR051163">
    <property type="entry name" value="Sodium:Solute_Symporter_SSF"/>
</dbReference>